<name>D3PXB8_STANL</name>
<dbReference type="EMBL" id="CP001778">
    <property type="protein sequence ID" value="ADD41381.1"/>
    <property type="molecule type" value="Genomic_DNA"/>
</dbReference>
<evidence type="ECO:0000256" key="2">
    <source>
        <dbReference type="SAM" id="Phobius"/>
    </source>
</evidence>
<keyword evidence="5" id="KW-1185">Reference proteome</keyword>
<dbReference type="Pfam" id="PF03816">
    <property type="entry name" value="LytR_cpsA_psr"/>
    <property type="match status" value="1"/>
</dbReference>
<keyword evidence="2" id="KW-0812">Transmembrane</keyword>
<dbReference type="KEGG" id="sna:Snas_1681"/>
<comment type="similarity">
    <text evidence="1">Belongs to the LytR/CpsA/Psr (LCP) family.</text>
</comment>
<protein>
    <submittedName>
        <fullName evidence="4">Cell envelope-related transcriptional attenuator</fullName>
    </submittedName>
</protein>
<proteinExistence type="inferred from homology"/>
<keyword evidence="2" id="KW-0472">Membrane</keyword>
<dbReference type="InterPro" id="IPR004474">
    <property type="entry name" value="LytR_CpsA_psr"/>
</dbReference>
<dbReference type="Gene3D" id="3.40.630.190">
    <property type="entry name" value="LCP protein"/>
    <property type="match status" value="1"/>
</dbReference>
<dbReference type="PANTHER" id="PTHR33392">
    <property type="entry name" value="POLYISOPRENYL-TEICHOIC ACID--PEPTIDOGLYCAN TEICHOIC ACID TRANSFERASE TAGU"/>
    <property type="match status" value="1"/>
</dbReference>
<dbReference type="HOGENOM" id="CLU_016455_0_2_11"/>
<evidence type="ECO:0000313" key="5">
    <source>
        <dbReference type="Proteomes" id="UP000000844"/>
    </source>
</evidence>
<dbReference type="AlphaFoldDB" id="D3PXB8"/>
<reference evidence="4 5" key="1">
    <citation type="journal article" date="2009" name="Stand. Genomic Sci.">
        <title>Complete genome sequence of Stackebrandtia nassauensis type strain (LLR-40K-21).</title>
        <authorList>
            <person name="Munk C."/>
            <person name="Lapidus A."/>
            <person name="Copeland A."/>
            <person name="Jando M."/>
            <person name="Mayilraj S."/>
            <person name="Glavina Del Rio T."/>
            <person name="Nolan M."/>
            <person name="Chen F."/>
            <person name="Lucas S."/>
            <person name="Tice H."/>
            <person name="Cheng J.F."/>
            <person name="Han C."/>
            <person name="Detter J.C."/>
            <person name="Bruce D."/>
            <person name="Goodwin L."/>
            <person name="Chain P."/>
            <person name="Pitluck S."/>
            <person name="Goker M."/>
            <person name="Ovchinikova G."/>
            <person name="Pati A."/>
            <person name="Ivanova N."/>
            <person name="Mavromatis K."/>
            <person name="Chen A."/>
            <person name="Palaniappan K."/>
            <person name="Land M."/>
            <person name="Hauser L."/>
            <person name="Chang Y.J."/>
            <person name="Jeffries C.D."/>
            <person name="Bristow J."/>
            <person name="Eisen J.A."/>
            <person name="Markowitz V."/>
            <person name="Hugenholtz P."/>
            <person name="Kyrpides N.C."/>
            <person name="Klenk H.P."/>
        </authorList>
    </citation>
    <scope>NUCLEOTIDE SEQUENCE [LARGE SCALE GENOMIC DNA]</scope>
    <source>
        <strain evidence="5">DSM 44728 / CIP 108903 / NRRL B-16338 / NBRC 102104 / LLR-40K-21</strain>
    </source>
</reference>
<dbReference type="InterPro" id="IPR050922">
    <property type="entry name" value="LytR/CpsA/Psr_CW_biosynth"/>
</dbReference>
<dbReference type="PANTHER" id="PTHR33392:SF6">
    <property type="entry name" value="POLYISOPRENYL-TEICHOIC ACID--PEPTIDOGLYCAN TEICHOIC ACID TRANSFERASE TAGU"/>
    <property type="match status" value="1"/>
</dbReference>
<dbReference type="eggNOG" id="COG1316">
    <property type="taxonomic scope" value="Bacteria"/>
</dbReference>
<evidence type="ECO:0000313" key="4">
    <source>
        <dbReference type="EMBL" id="ADD41381.1"/>
    </source>
</evidence>
<dbReference type="NCBIfam" id="TIGR00350">
    <property type="entry name" value="lytR_cpsA_psr"/>
    <property type="match status" value="1"/>
</dbReference>
<dbReference type="RefSeq" id="WP_013016952.1">
    <property type="nucleotide sequence ID" value="NC_013947.1"/>
</dbReference>
<gene>
    <name evidence="4" type="ordered locus">Snas_1681</name>
</gene>
<feature type="transmembrane region" description="Helical" evidence="2">
    <location>
        <begin position="20"/>
        <end position="42"/>
    </location>
</feature>
<feature type="domain" description="Cell envelope-related transcriptional attenuator" evidence="3">
    <location>
        <begin position="90"/>
        <end position="247"/>
    </location>
</feature>
<accession>D3PXB8</accession>
<sequence>MAGRRRSSTAKRGNKAPLWAKFMVGIGAILLVTSIGGVTFGIDMISRINSIGSADTGIAQDEDGKITEGPLNILLVGADLRVKKNNTPLADTIMIMHINKSLTKANIVSIPRDLKVPMEGGGNCTTGECMDKINSSYTLGFNKRNKPEDGLTNLRKVLTDYTGIKFQANGLVNFEGFLDVVKTFGGIELCLDHDLDTAHGGFYKKGCRQYKPDDALAIVRERYAWPDGDYGRQRMQQHFVKQLLKEAMKRGYAKNPGKLGDLIDQIGSQMRMDLGGVKPVDYAIALRGIKADKMKTVKLPSGTSEEIVNGTKISYVVVGEDQQQDAQGLFEAIKGDTLDDWIESNPDYLNQDPKDGA</sequence>
<dbReference type="Proteomes" id="UP000000844">
    <property type="component" value="Chromosome"/>
</dbReference>
<dbReference type="STRING" id="446470.Snas_1681"/>
<evidence type="ECO:0000256" key="1">
    <source>
        <dbReference type="ARBA" id="ARBA00006068"/>
    </source>
</evidence>
<evidence type="ECO:0000259" key="3">
    <source>
        <dbReference type="Pfam" id="PF03816"/>
    </source>
</evidence>
<organism evidence="4 5">
    <name type="scientific">Stackebrandtia nassauensis (strain DSM 44728 / CIP 108903 / NRRL B-16338 / NBRC 102104 / LLR-40K-21)</name>
    <dbReference type="NCBI Taxonomy" id="446470"/>
    <lineage>
        <taxon>Bacteria</taxon>
        <taxon>Bacillati</taxon>
        <taxon>Actinomycetota</taxon>
        <taxon>Actinomycetes</taxon>
        <taxon>Glycomycetales</taxon>
        <taxon>Glycomycetaceae</taxon>
        <taxon>Stackebrandtia</taxon>
    </lineage>
</organism>
<keyword evidence="2" id="KW-1133">Transmembrane helix</keyword>